<dbReference type="InterPro" id="IPR038765">
    <property type="entry name" value="Papain-like_cys_pep_sf"/>
</dbReference>
<reference evidence="2 3" key="1">
    <citation type="journal article" date="2019" name="Int. J. Syst. Evol. Microbiol.">
        <title>The Global Catalogue of Microorganisms (GCM) 10K type strain sequencing project: providing services to taxonomists for standard genome sequencing and annotation.</title>
        <authorList>
            <consortium name="The Broad Institute Genomics Platform"/>
            <consortium name="The Broad Institute Genome Sequencing Center for Infectious Disease"/>
            <person name="Wu L."/>
            <person name="Ma J."/>
        </authorList>
    </citation>
    <scope>NUCLEOTIDE SEQUENCE [LARGE SCALE GENOMIC DNA]</scope>
    <source>
        <strain evidence="2 3">JCM 15749</strain>
    </source>
</reference>
<dbReference type="SUPFAM" id="SSF54001">
    <property type="entry name" value="Cysteine proteinases"/>
    <property type="match status" value="1"/>
</dbReference>
<dbReference type="Pfam" id="PF01841">
    <property type="entry name" value="Transglut_core"/>
    <property type="match status" value="1"/>
</dbReference>
<evidence type="ECO:0000259" key="1">
    <source>
        <dbReference type="SMART" id="SM00460"/>
    </source>
</evidence>
<gene>
    <name evidence="2" type="ORF">GCM10009821_08170</name>
</gene>
<accession>A0ABN2VTU8</accession>
<dbReference type="Pfam" id="PF08379">
    <property type="entry name" value="Bact_transglu_N"/>
    <property type="match status" value="1"/>
</dbReference>
<dbReference type="PANTHER" id="PTHR33490">
    <property type="entry name" value="BLR5614 PROTEIN-RELATED"/>
    <property type="match status" value="1"/>
</dbReference>
<organism evidence="2 3">
    <name type="scientific">Aeromicrobium halocynthiae</name>
    <dbReference type="NCBI Taxonomy" id="560557"/>
    <lineage>
        <taxon>Bacteria</taxon>
        <taxon>Bacillati</taxon>
        <taxon>Actinomycetota</taxon>
        <taxon>Actinomycetes</taxon>
        <taxon>Propionibacteriales</taxon>
        <taxon>Nocardioidaceae</taxon>
        <taxon>Aeromicrobium</taxon>
    </lineage>
</organism>
<dbReference type="EMBL" id="BAAAPY010000002">
    <property type="protein sequence ID" value="GAA2072471.1"/>
    <property type="molecule type" value="Genomic_DNA"/>
</dbReference>
<dbReference type="SMART" id="SM00460">
    <property type="entry name" value="TGc"/>
    <property type="match status" value="1"/>
</dbReference>
<proteinExistence type="predicted"/>
<dbReference type="InterPro" id="IPR013589">
    <property type="entry name" value="Bac_transglu_N"/>
</dbReference>
<comment type="caution">
    <text evidence="2">The sequence shown here is derived from an EMBL/GenBank/DDBJ whole genome shotgun (WGS) entry which is preliminary data.</text>
</comment>
<dbReference type="PANTHER" id="PTHR33490:SF6">
    <property type="entry name" value="SLL1049 PROTEIN"/>
    <property type="match status" value="1"/>
</dbReference>
<dbReference type="Proteomes" id="UP001501480">
    <property type="component" value="Unassembled WGS sequence"/>
</dbReference>
<sequence length="283" mass="31780">MNERMQWRIKHTSGYAYDQSARASYNEARMTPLTTPEQYVLRSRVDVTPTAWSQEYRDYWGSVVTAFEVHEPHDELVVVSTSTVETSPHTDEGPEPVGWDALSGVTDEFCEFLVTDAEWTRPHPSLVELLEPLRAAAATPSEYARDALALVHERIEYLPGATEVTTIAADAWQEGHGVCQDIAHIAVGALRWAGIPARYVSGYLHPHLEPAVGETVTAESHAWVEWWDDDWTGRDPTNDVEVSQRHIVVGRGRDYADVPPLRGLYSAQGTSQLFVEVEITRLR</sequence>
<keyword evidence="3" id="KW-1185">Reference proteome</keyword>
<evidence type="ECO:0000313" key="3">
    <source>
        <dbReference type="Proteomes" id="UP001501480"/>
    </source>
</evidence>
<feature type="domain" description="Transglutaminase-like" evidence="1">
    <location>
        <begin position="171"/>
        <end position="238"/>
    </location>
</feature>
<dbReference type="Gene3D" id="3.10.620.30">
    <property type="match status" value="1"/>
</dbReference>
<dbReference type="InterPro" id="IPR002931">
    <property type="entry name" value="Transglutaminase-like"/>
</dbReference>
<dbReference type="RefSeq" id="WP_344324766.1">
    <property type="nucleotide sequence ID" value="NZ_BAAAPY010000002.1"/>
</dbReference>
<protein>
    <submittedName>
        <fullName evidence="2">Transglutaminase family protein</fullName>
    </submittedName>
</protein>
<name>A0ABN2VTU8_9ACTN</name>
<evidence type="ECO:0000313" key="2">
    <source>
        <dbReference type="EMBL" id="GAA2072471.1"/>
    </source>
</evidence>